<name>A0ABW4NJA4_9LACT</name>
<organism evidence="1 2">
    <name type="scientific">Carnobacterium antarcticum</name>
    <dbReference type="NCBI Taxonomy" id="2126436"/>
    <lineage>
        <taxon>Bacteria</taxon>
        <taxon>Bacillati</taxon>
        <taxon>Bacillota</taxon>
        <taxon>Bacilli</taxon>
        <taxon>Lactobacillales</taxon>
        <taxon>Carnobacteriaceae</taxon>
        <taxon>Carnobacterium</taxon>
    </lineage>
</organism>
<keyword evidence="2" id="KW-1185">Reference proteome</keyword>
<evidence type="ECO:0000313" key="2">
    <source>
        <dbReference type="Proteomes" id="UP001597285"/>
    </source>
</evidence>
<comment type="caution">
    <text evidence="1">The sequence shown here is derived from an EMBL/GenBank/DDBJ whole genome shotgun (WGS) entry which is preliminary data.</text>
</comment>
<gene>
    <name evidence="1" type="ORF">ACFSBK_00325</name>
</gene>
<proteinExistence type="predicted"/>
<dbReference type="EMBL" id="JBHUFF010000002">
    <property type="protein sequence ID" value="MFD1798309.1"/>
    <property type="molecule type" value="Genomic_DNA"/>
</dbReference>
<reference evidence="2" key="1">
    <citation type="journal article" date="2019" name="Int. J. Syst. Evol. Microbiol.">
        <title>The Global Catalogue of Microorganisms (GCM) 10K type strain sequencing project: providing services to taxonomists for standard genome sequencing and annotation.</title>
        <authorList>
            <consortium name="The Broad Institute Genomics Platform"/>
            <consortium name="The Broad Institute Genome Sequencing Center for Infectious Disease"/>
            <person name="Wu L."/>
            <person name="Ma J."/>
        </authorList>
    </citation>
    <scope>NUCLEOTIDE SEQUENCE [LARGE SCALE GENOMIC DNA]</scope>
    <source>
        <strain evidence="2">KCTC 42143</strain>
    </source>
</reference>
<accession>A0ABW4NJA4</accession>
<sequence length="86" mass="9893">MENQDVFSGYFSGYVEGKEVVLHYAESQELAHTYVFDTEQEAESFYQTCLKMGELTSEVAESKQPLAHQVLIKESLKGKQYQTKVY</sequence>
<dbReference type="Proteomes" id="UP001597285">
    <property type="component" value="Unassembled WGS sequence"/>
</dbReference>
<dbReference type="RefSeq" id="WP_058918810.1">
    <property type="nucleotide sequence ID" value="NZ_JBHSQC010000011.1"/>
</dbReference>
<protein>
    <submittedName>
        <fullName evidence="1">Uncharacterized protein</fullName>
    </submittedName>
</protein>
<evidence type="ECO:0000313" key="1">
    <source>
        <dbReference type="EMBL" id="MFD1798309.1"/>
    </source>
</evidence>